<feature type="region of interest" description="Disordered" evidence="1">
    <location>
        <begin position="1"/>
        <end position="20"/>
    </location>
</feature>
<feature type="region of interest" description="Disordered" evidence="1">
    <location>
        <begin position="435"/>
        <end position="466"/>
    </location>
</feature>
<proteinExistence type="predicted"/>
<dbReference type="Proteomes" id="UP000094236">
    <property type="component" value="Unassembled WGS sequence"/>
</dbReference>
<feature type="region of interest" description="Disordered" evidence="1">
    <location>
        <begin position="66"/>
        <end position="86"/>
    </location>
</feature>
<sequence length="466" mass="53958">MSFTPYSTHFYDNGSSSENAKTYKCGNVDYSGGFGVKRHNNDSDDEVNRSLKKRLIEGLSGLSLQESVFQSSPEGSPGLNNGNSVTTETVDADYMDTSSKDVIFIPSIDQFLQENPDTEIDYKKTKPFDLQDKMHQNVVIPASFLKPINEIFTDESKNKNEKYLIERKKFSFEKLLSRKKRERKLREKKKNIDTDTEDTSATDDDDDDYDDDLMSDDDDNRKLKLYKHLKQNKTSDEISISNEELYYEVYVQEYWSLIKYYNPKLLVWLIFRKWLQNNNKRNAMYYNSNVSEVDLRTNKIEEIKNDIEDEPHYSYYSDEMNKHVYDNYNYGDDTIGSNYNYNESPRFINTFQHSFQTSTPSPTSKRRINNTYGNYYGDTTDDKGYNSDSFSMFDDEDINEIIPAVTGSNANETPMDSNGEIEVGDETICKNDSSFQESFSNTKTNNNNDNDNDGPIIDNDGDLDMG</sequence>
<dbReference type="AlphaFoldDB" id="A0A1E4TYF7"/>
<gene>
    <name evidence="2" type="ORF">PACTADRAFT_48578</name>
</gene>
<feature type="compositionally biased region" description="Acidic residues" evidence="1">
    <location>
        <begin position="194"/>
        <end position="214"/>
    </location>
</feature>
<dbReference type="OrthoDB" id="4090448at2759"/>
<dbReference type="EMBL" id="KV454012">
    <property type="protein sequence ID" value="ODV96764.1"/>
    <property type="molecule type" value="Genomic_DNA"/>
</dbReference>
<feature type="compositionally biased region" description="Polar residues" evidence="1">
    <location>
        <begin position="435"/>
        <end position="444"/>
    </location>
</feature>
<evidence type="ECO:0000313" key="3">
    <source>
        <dbReference type="Proteomes" id="UP000094236"/>
    </source>
</evidence>
<feature type="region of interest" description="Disordered" evidence="1">
    <location>
        <begin position="186"/>
        <end position="214"/>
    </location>
</feature>
<evidence type="ECO:0000256" key="1">
    <source>
        <dbReference type="SAM" id="MobiDB-lite"/>
    </source>
</evidence>
<feature type="compositionally biased region" description="Low complexity" evidence="1">
    <location>
        <begin position="445"/>
        <end position="458"/>
    </location>
</feature>
<evidence type="ECO:0000313" key="2">
    <source>
        <dbReference type="EMBL" id="ODV96764.1"/>
    </source>
</evidence>
<keyword evidence="3" id="KW-1185">Reference proteome</keyword>
<organism evidence="2 3">
    <name type="scientific">Pachysolen tannophilus NRRL Y-2460</name>
    <dbReference type="NCBI Taxonomy" id="669874"/>
    <lineage>
        <taxon>Eukaryota</taxon>
        <taxon>Fungi</taxon>
        <taxon>Dikarya</taxon>
        <taxon>Ascomycota</taxon>
        <taxon>Saccharomycotina</taxon>
        <taxon>Pichiomycetes</taxon>
        <taxon>Pachysolenaceae</taxon>
        <taxon>Pachysolen</taxon>
    </lineage>
</organism>
<name>A0A1E4TYF7_PACTA</name>
<accession>A0A1E4TYF7</accession>
<reference evidence="3" key="1">
    <citation type="submission" date="2016-05" db="EMBL/GenBank/DDBJ databases">
        <title>Comparative genomics of biotechnologically important yeasts.</title>
        <authorList>
            <consortium name="DOE Joint Genome Institute"/>
            <person name="Riley R."/>
            <person name="Haridas S."/>
            <person name="Wolfe K.H."/>
            <person name="Lopes M.R."/>
            <person name="Hittinger C.T."/>
            <person name="Goker M."/>
            <person name="Salamov A."/>
            <person name="Wisecaver J."/>
            <person name="Long T.M."/>
            <person name="Aerts A.L."/>
            <person name="Barry K."/>
            <person name="Choi C."/>
            <person name="Clum A."/>
            <person name="Coughlan A.Y."/>
            <person name="Deshpande S."/>
            <person name="Douglass A.P."/>
            <person name="Hanson S.J."/>
            <person name="Klenk H.-P."/>
            <person name="Labutti K."/>
            <person name="Lapidus A."/>
            <person name="Lindquist E."/>
            <person name="Lipzen A."/>
            <person name="Meier-Kolthoff J.P."/>
            <person name="Ohm R.A."/>
            <person name="Otillar R.P."/>
            <person name="Pangilinan J."/>
            <person name="Peng Y."/>
            <person name="Rokas A."/>
            <person name="Rosa C.A."/>
            <person name="Scheuner C."/>
            <person name="Sibirny A.A."/>
            <person name="Slot J.C."/>
            <person name="Stielow J.B."/>
            <person name="Sun H."/>
            <person name="Kurtzman C.P."/>
            <person name="Blackwell M."/>
            <person name="Grigoriev I.V."/>
            <person name="Jeffries T.W."/>
        </authorList>
    </citation>
    <scope>NUCLEOTIDE SEQUENCE [LARGE SCALE GENOMIC DNA]</scope>
    <source>
        <strain evidence="3">NRRL Y-2460</strain>
    </source>
</reference>
<protein>
    <submittedName>
        <fullName evidence="2">Uncharacterized protein</fullName>
    </submittedName>
</protein>